<dbReference type="EMBL" id="LLXI01000587">
    <property type="protein sequence ID" value="PKY47906.1"/>
    <property type="molecule type" value="Genomic_DNA"/>
</dbReference>
<dbReference type="AlphaFoldDB" id="A0A2I1GMN7"/>
<reference evidence="1 2" key="1">
    <citation type="submission" date="2015-10" db="EMBL/GenBank/DDBJ databases">
        <title>Genome analyses suggest a sexual origin of heterokaryosis in a supposedly ancient asexual fungus.</title>
        <authorList>
            <person name="Ropars J."/>
            <person name="Sedzielewska K."/>
            <person name="Noel J."/>
            <person name="Charron P."/>
            <person name="Farinelli L."/>
            <person name="Marton T."/>
            <person name="Kruger M."/>
            <person name="Pelin A."/>
            <person name="Brachmann A."/>
            <person name="Corradi N."/>
        </authorList>
    </citation>
    <scope>NUCLEOTIDE SEQUENCE [LARGE SCALE GENOMIC DNA]</scope>
    <source>
        <strain evidence="1 2">A4</strain>
    </source>
</reference>
<gene>
    <name evidence="1" type="ORF">RhiirA4_403940</name>
</gene>
<dbReference type="VEuPathDB" id="FungiDB:RhiirA1_417742"/>
<accession>A0A2I1GMN7</accession>
<comment type="caution">
    <text evidence="1">The sequence shown here is derived from an EMBL/GenBank/DDBJ whole genome shotgun (WGS) entry which is preliminary data.</text>
</comment>
<sequence>MNGNSPSLLFSSMVLRLQSAIDNEQAPFVEKLEIDVRGQITPLTSNGKVDTFNIEIGEIRKSDSADLIECGKSVYNSFPKSLYMVKIIRLG</sequence>
<organism evidence="1 2">
    <name type="scientific">Rhizophagus irregularis</name>
    <dbReference type="NCBI Taxonomy" id="588596"/>
    <lineage>
        <taxon>Eukaryota</taxon>
        <taxon>Fungi</taxon>
        <taxon>Fungi incertae sedis</taxon>
        <taxon>Mucoromycota</taxon>
        <taxon>Glomeromycotina</taxon>
        <taxon>Glomeromycetes</taxon>
        <taxon>Glomerales</taxon>
        <taxon>Glomeraceae</taxon>
        <taxon>Rhizophagus</taxon>
    </lineage>
</organism>
<evidence type="ECO:0000313" key="1">
    <source>
        <dbReference type="EMBL" id="PKY47906.1"/>
    </source>
</evidence>
<dbReference type="Proteomes" id="UP000234323">
    <property type="component" value="Unassembled WGS sequence"/>
</dbReference>
<keyword evidence="2" id="KW-1185">Reference proteome</keyword>
<dbReference type="VEuPathDB" id="FungiDB:RhiirFUN_013764"/>
<proteinExistence type="predicted"/>
<evidence type="ECO:0000313" key="2">
    <source>
        <dbReference type="Proteomes" id="UP000234323"/>
    </source>
</evidence>
<dbReference type="VEuPathDB" id="FungiDB:FUN_015775"/>
<protein>
    <submittedName>
        <fullName evidence="1">Uncharacterized protein</fullName>
    </submittedName>
</protein>
<feature type="non-terminal residue" evidence="1">
    <location>
        <position position="1"/>
    </location>
</feature>
<name>A0A2I1GMN7_9GLOM</name>